<dbReference type="Proteomes" id="UP000887578">
    <property type="component" value="Unplaced"/>
</dbReference>
<evidence type="ECO:0000256" key="2">
    <source>
        <dbReference type="SAM" id="MobiDB-lite"/>
    </source>
</evidence>
<feature type="domain" description="CUB" evidence="3">
    <location>
        <begin position="41"/>
        <end position="139"/>
    </location>
</feature>
<dbReference type="Gene3D" id="2.60.120.290">
    <property type="entry name" value="Spermadhesin, CUB domain"/>
    <property type="match status" value="1"/>
</dbReference>
<evidence type="ECO:0000256" key="1">
    <source>
        <dbReference type="ARBA" id="ARBA00023157"/>
    </source>
</evidence>
<feature type="compositionally biased region" description="Low complexity" evidence="2">
    <location>
        <begin position="594"/>
        <end position="665"/>
    </location>
</feature>
<evidence type="ECO:0000259" key="3">
    <source>
        <dbReference type="Pfam" id="PF00431"/>
    </source>
</evidence>
<dbReference type="AlphaFoldDB" id="A0A914QB96"/>
<protein>
    <submittedName>
        <fullName evidence="5">CUB domain-containing protein</fullName>
    </submittedName>
</protein>
<dbReference type="Pfam" id="PF00431">
    <property type="entry name" value="CUB"/>
    <property type="match status" value="1"/>
</dbReference>
<proteinExistence type="predicted"/>
<reference evidence="5" key="1">
    <citation type="submission" date="2022-11" db="UniProtKB">
        <authorList>
            <consortium name="WormBaseParasite"/>
        </authorList>
    </citation>
    <scope>IDENTIFICATION</scope>
</reference>
<organism evidence="4 5">
    <name type="scientific">Panagrolaimus davidi</name>
    <dbReference type="NCBI Taxonomy" id="227884"/>
    <lineage>
        <taxon>Eukaryota</taxon>
        <taxon>Metazoa</taxon>
        <taxon>Ecdysozoa</taxon>
        <taxon>Nematoda</taxon>
        <taxon>Chromadorea</taxon>
        <taxon>Rhabditida</taxon>
        <taxon>Tylenchina</taxon>
        <taxon>Panagrolaimomorpha</taxon>
        <taxon>Panagrolaimoidea</taxon>
        <taxon>Panagrolaimidae</taxon>
        <taxon>Panagrolaimus</taxon>
    </lineage>
</organism>
<keyword evidence="4" id="KW-1185">Reference proteome</keyword>
<dbReference type="InterPro" id="IPR000859">
    <property type="entry name" value="CUB_dom"/>
</dbReference>
<dbReference type="WBParaSite" id="PDA_v2.g24441.t1">
    <property type="protein sequence ID" value="PDA_v2.g24441.t1"/>
    <property type="gene ID" value="PDA_v2.g24441"/>
</dbReference>
<name>A0A914QB96_9BILA</name>
<accession>A0A914QB96</accession>
<dbReference type="InterPro" id="IPR035914">
    <property type="entry name" value="Sperma_CUB_dom_sf"/>
</dbReference>
<evidence type="ECO:0000313" key="4">
    <source>
        <dbReference type="Proteomes" id="UP000887578"/>
    </source>
</evidence>
<sequence>MYLIGSELNITFTNVSNELNEFFAIISAVPISANRVEGCTFKPMNNGSTIISNIDYINGYNEFSTCTYNISIQSGYEAIFEVTEFWIEAGVDKLTVSKDIEVYEIKNAEFFKIKSDLNGSLFKFVADGNIRQAGFSATFTPIKCECAPSTFVIPCNGSTTLTPLPYGIATYCDNQDCNYTISLDSSCTMDYYTISPSADLRNTSWLAIYVNGSVFQNFTEYGSPENIPYPRNTNLTIAFHSGKSVSPFVIGTPKWSIVTTAIAAPKTTKIMLNSTSQSTFAIWLDDMPVDQAITVCSPDNDLELFIANGFSLSAFNLYDSDGLTNFISTLAPDTFTQTSPGSSISVITSKSGCFTIYCARKIGFYISTALFRMKNTHTKNCNSQQNVVRLLQNVPATFTVNATNGGSCEMIVFSTQYNENPSVSLDDFKTSSSNAIFSFSSGLNGKPYFDMPSSETDLWKQTALYTPALRVVAPASSSLTFNISTGLTSINERSAKRKGILVSQLYSGNNLTIFLDARIYSFNLNGTRSANFVVKDLSPSATVMLLNTATNENHTFIANENYSTNGSGFHISTIQNGNNAFRIEYGFDVLVNDTTTTTTQPPATTTQPPATTTQPPATTTDNNGTTTTQPPATTTDNNGTTTTQPPATTTDNNGTTTTQPPATTTDNNAFMPSLHFTALLVSIFSVLFCF</sequence>
<dbReference type="SUPFAM" id="SSF49854">
    <property type="entry name" value="Spermadhesin, CUB domain"/>
    <property type="match status" value="1"/>
</dbReference>
<evidence type="ECO:0000313" key="5">
    <source>
        <dbReference type="WBParaSite" id="PDA_v2.g24441.t1"/>
    </source>
</evidence>
<keyword evidence="1" id="KW-1015">Disulfide bond</keyword>
<feature type="region of interest" description="Disordered" evidence="2">
    <location>
        <begin position="594"/>
        <end position="666"/>
    </location>
</feature>